<evidence type="ECO:0000313" key="5">
    <source>
        <dbReference type="Proteomes" id="UP000318370"/>
    </source>
</evidence>
<dbReference type="Gene3D" id="1.10.530.10">
    <property type="match status" value="1"/>
</dbReference>
<proteinExistence type="inferred from homology"/>
<evidence type="ECO:0000256" key="1">
    <source>
        <dbReference type="ARBA" id="ARBA00007734"/>
    </source>
</evidence>
<dbReference type="Pfam" id="PF01464">
    <property type="entry name" value="SLT"/>
    <property type="match status" value="1"/>
</dbReference>
<dbReference type="PANTHER" id="PTHR37423:SF2">
    <property type="entry name" value="MEMBRANE-BOUND LYTIC MUREIN TRANSGLYCOSYLASE C"/>
    <property type="match status" value="1"/>
</dbReference>
<accession>A0A564JYQ6</accession>
<evidence type="ECO:0000313" key="4">
    <source>
        <dbReference type="EMBL" id="VUS61513.1"/>
    </source>
</evidence>
<feature type="domain" description="Transglycosylase SLT" evidence="3">
    <location>
        <begin position="232"/>
        <end position="343"/>
    </location>
</feature>
<protein>
    <submittedName>
        <fullName evidence="4">Soluble lytic murein transglycosylase</fullName>
    </submittedName>
</protein>
<sequence>MPTVPTVQGRQVESRGVQTGGFQAVAQPNISDALVNVGNQALDVFGQAKQQADLALTQDATQRLYAVGSGLMDDPKEGLMTLQGKNAIGQAPGYIQKFDNEMQTIAGTLPESARNVFLKHAQQQRMQFATQAERHELGQRRQYESGQQDGYLSLQAQQAISNPQLFNQSALNARASIMAYGQVHGQSPEEIESKWVQWREQAANRASESWYTPMYQQLLGPNGRIEVSDTPSESQLFSAMIWQESGGNQYGKDGSPLVSPKGAVGVAQVTEGTGPEAARLAGLAWDRDKWLNDPRYNAQLGRAYFGAQMNKYGNNPVLAVAAYNAGPGIIDDWINGTNKTGKNEGLTKIGDPRTGDISNEQFAAAIPYEETRNYVAKVTGGALAIPGQATMENLINQPFWNAMSPQNKSAMMSKVAGMYDMQAAAGRVALQSQMLNDMVTLEAGGSVNPVTPQKWAGVMPLQASPAERMQLEKTYQQYQQAMSLQPVYQTIVKGNYQQGLAAVQSIQPKQDETDSKYKSELYASAVSKLQQVHDAREADPGTWLQQYSPVVQSAFQQYQNSQVTGEYLASRIQAEKERLGIRSKSVLPASIVDGISAKVDSGNMNFSDLKGIISGFGRYGDSVVAQLQPKTKAAVRVATAINDPNAADTMFTIRNVKTEELKKNAGEQAKGVDAAWNSLISAASPTFSLQRQGGAETLADINEQGKRLAYYYMASGEDAQAATEKAYKKMIGDHYTVTDTWRMPNNLGLKENNVTDGLSNIVNSLKIDDIGSRSMFYIPTMTPEQNAANNLAQIQNSAEWVTDENEQGVYLTVNGTPILDQHGAPIHVSFADASKSGIAKPSTTGAVLNWMGEKRKVTPPSEFYTPNVNATMSDAFRVLRGQDATSPLPQKETDNPSNTLRDALNTRGGQ</sequence>
<dbReference type="AlphaFoldDB" id="A0A564JYQ6"/>
<gene>
    <name evidence="4" type="primary">slt_2</name>
    <name evidence="4" type="ORF">SB6408_04988</name>
</gene>
<dbReference type="Proteomes" id="UP000318370">
    <property type="component" value="Unassembled WGS sequence"/>
</dbReference>
<evidence type="ECO:0000256" key="2">
    <source>
        <dbReference type="SAM" id="MobiDB-lite"/>
    </source>
</evidence>
<name>A0A564JYQ6_9ENTR</name>
<organism evidence="4 5">
    <name type="scientific">Klebsiella spallanzanii</name>
    <dbReference type="NCBI Taxonomy" id="2587528"/>
    <lineage>
        <taxon>Bacteria</taxon>
        <taxon>Pseudomonadati</taxon>
        <taxon>Pseudomonadota</taxon>
        <taxon>Gammaproteobacteria</taxon>
        <taxon>Enterobacterales</taxon>
        <taxon>Enterobacteriaceae</taxon>
        <taxon>Klebsiella/Raoultella group</taxon>
        <taxon>Klebsiella</taxon>
    </lineage>
</organism>
<dbReference type="InterPro" id="IPR008258">
    <property type="entry name" value="Transglycosylase_SLT_dom_1"/>
</dbReference>
<dbReference type="EMBL" id="CABGHF010000011">
    <property type="protein sequence ID" value="VUS61513.1"/>
    <property type="molecule type" value="Genomic_DNA"/>
</dbReference>
<comment type="similarity">
    <text evidence="1">Belongs to the transglycosylase Slt family.</text>
</comment>
<dbReference type="SUPFAM" id="SSF53955">
    <property type="entry name" value="Lysozyme-like"/>
    <property type="match status" value="1"/>
</dbReference>
<dbReference type="PANTHER" id="PTHR37423">
    <property type="entry name" value="SOLUBLE LYTIC MUREIN TRANSGLYCOSYLASE-RELATED"/>
    <property type="match status" value="1"/>
</dbReference>
<evidence type="ECO:0000259" key="3">
    <source>
        <dbReference type="Pfam" id="PF01464"/>
    </source>
</evidence>
<dbReference type="InterPro" id="IPR023346">
    <property type="entry name" value="Lysozyme-like_dom_sf"/>
</dbReference>
<dbReference type="RefSeq" id="WP_142462712.1">
    <property type="nucleotide sequence ID" value="NZ_CABGHF010000011.1"/>
</dbReference>
<reference evidence="4 5" key="1">
    <citation type="submission" date="2019-07" db="EMBL/GenBank/DDBJ databases">
        <authorList>
            <person name="Brisse S."/>
            <person name="Rodrigues C."/>
            <person name="Thorpe H."/>
        </authorList>
    </citation>
    <scope>NUCLEOTIDE SEQUENCE [LARGE SCALE GENOMIC DNA]</scope>
    <source>
        <strain evidence="4">SB6408</strain>
    </source>
</reference>
<feature type="region of interest" description="Disordered" evidence="2">
    <location>
        <begin position="882"/>
        <end position="910"/>
    </location>
</feature>